<dbReference type="EMBL" id="JAVALS010000002">
    <property type="protein sequence ID" value="MDP5226651.1"/>
    <property type="molecule type" value="Genomic_DNA"/>
</dbReference>
<proteinExistence type="predicted"/>
<dbReference type="RefSeq" id="WP_305995694.1">
    <property type="nucleotide sequence ID" value="NZ_JAVALS010000002.1"/>
</dbReference>
<organism evidence="2 3">
    <name type="scientific">Arthrobacter horti</name>
    <dbReference type="NCBI Taxonomy" id="3068273"/>
    <lineage>
        <taxon>Bacteria</taxon>
        <taxon>Bacillati</taxon>
        <taxon>Actinomycetota</taxon>
        <taxon>Actinomycetes</taxon>
        <taxon>Micrococcales</taxon>
        <taxon>Micrococcaceae</taxon>
        <taxon>Arthrobacter</taxon>
    </lineage>
</organism>
<dbReference type="SUPFAM" id="SSF51419">
    <property type="entry name" value="PLP-binding barrel"/>
    <property type="match status" value="1"/>
</dbReference>
<dbReference type="CDD" id="cd06813">
    <property type="entry name" value="PLPDE_III_DSD_D-TA_like_2"/>
    <property type="match status" value="1"/>
</dbReference>
<sequence>MHAGTDTDFSLALTGRDGFTATGGFGALERATAHLDAPFAVLSLPALRHNAADLQRRADGKPIRVASKSIRSRGMLRAVLSLPGFQGILAYALPEALWLSEEFDDVVVAYPSMDRTALARLAADARARERVTLMVDSADHLDRLVPFASATAPLRVCVDLDASLRLGPSVHLGMRRSPVHSPEEAVALARDIVRCPGLSLVGVMSYEGQIAGLGDDAGSFAHRAQIRALRALSGKELADRRADAVAAVRRALEEAGAPALEFVNGGGTGSFETTAREAAVTELAAGSGLYAPTLFDGYRAFKPQPAAVFALPVVRRPAPGLVTVLGGGWIASGPAGQDRVPVPVWPTGLRLLGTEGAGEVQTPLSGPAADTLSLGDRVWFRHAKAGELCEHVNTLHLVDGERLVASIPTYRGDGKAFLG</sequence>
<evidence type="ECO:0000313" key="2">
    <source>
        <dbReference type="EMBL" id="MDP5226651.1"/>
    </source>
</evidence>
<evidence type="ECO:0000259" key="1">
    <source>
        <dbReference type="Pfam" id="PF01168"/>
    </source>
</evidence>
<dbReference type="PANTHER" id="PTHR28004:SF2">
    <property type="entry name" value="D-SERINE DEHYDRATASE"/>
    <property type="match status" value="1"/>
</dbReference>
<gene>
    <name evidence="2" type="ORF">Q9R02_05725</name>
</gene>
<dbReference type="Gene3D" id="3.20.20.10">
    <property type="entry name" value="Alanine racemase"/>
    <property type="match status" value="1"/>
</dbReference>
<accession>A0ABT9IM17</accession>
<evidence type="ECO:0000313" key="3">
    <source>
        <dbReference type="Proteomes" id="UP001232725"/>
    </source>
</evidence>
<reference evidence="2 3" key="1">
    <citation type="submission" date="2023-08" db="EMBL/GenBank/DDBJ databases">
        <title>Arthrobacter horti sp. nov., isolated from forest soil.</title>
        <authorList>
            <person name="Park M."/>
        </authorList>
    </citation>
    <scope>NUCLEOTIDE SEQUENCE [LARGE SCALE GENOMIC DNA]</scope>
    <source>
        <strain evidence="2 3">YJM1</strain>
    </source>
</reference>
<dbReference type="InterPro" id="IPR029066">
    <property type="entry name" value="PLP-binding_barrel"/>
</dbReference>
<dbReference type="Pfam" id="PF01168">
    <property type="entry name" value="Ala_racemase_N"/>
    <property type="match status" value="1"/>
</dbReference>
<keyword evidence="3" id="KW-1185">Reference proteome</keyword>
<protein>
    <submittedName>
        <fullName evidence="2">Amino acid deaminase/aldolase</fullName>
    </submittedName>
</protein>
<dbReference type="InterPro" id="IPR001608">
    <property type="entry name" value="Ala_racemase_N"/>
</dbReference>
<dbReference type="InterPro" id="IPR051466">
    <property type="entry name" value="D-amino_acid_metab_enzyme"/>
</dbReference>
<dbReference type="PANTHER" id="PTHR28004">
    <property type="entry name" value="ZGC:162816-RELATED"/>
    <property type="match status" value="1"/>
</dbReference>
<feature type="domain" description="Alanine racemase N-terminal" evidence="1">
    <location>
        <begin position="43"/>
        <end position="290"/>
    </location>
</feature>
<name>A0ABT9IM17_9MICC</name>
<dbReference type="Proteomes" id="UP001232725">
    <property type="component" value="Unassembled WGS sequence"/>
</dbReference>
<comment type="caution">
    <text evidence="2">The sequence shown here is derived from an EMBL/GenBank/DDBJ whole genome shotgun (WGS) entry which is preliminary data.</text>
</comment>